<evidence type="ECO:0000256" key="1">
    <source>
        <dbReference type="PIRSR" id="PIRSR600246-1"/>
    </source>
</evidence>
<dbReference type="PANTHER" id="PTHR10188">
    <property type="entry name" value="L-ASPARAGINASE"/>
    <property type="match status" value="1"/>
</dbReference>
<feature type="binding site" evidence="2">
    <location>
        <begin position="226"/>
        <end position="229"/>
    </location>
    <ligand>
        <name>substrate</name>
    </ligand>
</feature>
<proteinExistence type="predicted"/>
<feature type="site" description="Cleavage; by autolysis" evidence="3">
    <location>
        <begin position="197"/>
        <end position="198"/>
    </location>
</feature>
<organism evidence="4 5">
    <name type="scientific">Sinomicrobium oceani</name>
    <dbReference type="NCBI Taxonomy" id="1150368"/>
    <lineage>
        <taxon>Bacteria</taxon>
        <taxon>Pseudomonadati</taxon>
        <taxon>Bacteroidota</taxon>
        <taxon>Flavobacteriia</taxon>
        <taxon>Flavobacteriales</taxon>
        <taxon>Flavobacteriaceae</taxon>
        <taxon>Sinomicrobium</taxon>
    </lineage>
</organism>
<dbReference type="Proteomes" id="UP000182248">
    <property type="component" value="Unassembled WGS sequence"/>
</dbReference>
<dbReference type="AlphaFoldDB" id="A0A1K1NLW2"/>
<dbReference type="FunFam" id="3.60.20.30:FF:000005">
    <property type="entry name" value="N(4)-(Beta-N-acetylglucosaminyl)-L-asparaginase"/>
    <property type="match status" value="1"/>
</dbReference>
<protein>
    <submittedName>
        <fullName evidence="4">N4-(Beta-N-acetylglucosaminyl)-L-asparaginase</fullName>
    </submittedName>
</protein>
<feature type="active site" description="Nucleophile" evidence="1">
    <location>
        <position position="198"/>
    </location>
</feature>
<dbReference type="GO" id="GO:0005737">
    <property type="term" value="C:cytoplasm"/>
    <property type="evidence" value="ECO:0007669"/>
    <property type="project" value="TreeGrafter"/>
</dbReference>
<dbReference type="PROSITE" id="PS51257">
    <property type="entry name" value="PROKAR_LIPOPROTEIN"/>
    <property type="match status" value="1"/>
</dbReference>
<evidence type="ECO:0000313" key="5">
    <source>
        <dbReference type="Proteomes" id="UP000182248"/>
    </source>
</evidence>
<dbReference type="Pfam" id="PF01112">
    <property type="entry name" value="Asparaginase_2"/>
    <property type="match status" value="1"/>
</dbReference>
<accession>A0A1K1NLW2</accession>
<dbReference type="InterPro" id="IPR000246">
    <property type="entry name" value="Peptidase_T2"/>
</dbReference>
<evidence type="ECO:0000256" key="3">
    <source>
        <dbReference type="PIRSR" id="PIRSR600246-3"/>
    </source>
</evidence>
<dbReference type="Gene3D" id="3.60.20.30">
    <property type="entry name" value="(Glycosyl)asparaginase"/>
    <property type="match status" value="1"/>
</dbReference>
<dbReference type="GO" id="GO:0016811">
    <property type="term" value="F:hydrolase activity, acting on carbon-nitrogen (but not peptide) bonds, in linear amides"/>
    <property type="evidence" value="ECO:0007669"/>
    <property type="project" value="UniProtKB-ARBA"/>
</dbReference>
<dbReference type="InterPro" id="IPR029055">
    <property type="entry name" value="Ntn_hydrolases_N"/>
</dbReference>
<dbReference type="SUPFAM" id="SSF56235">
    <property type="entry name" value="N-terminal nucleophile aminohydrolases (Ntn hydrolases)"/>
    <property type="match status" value="1"/>
</dbReference>
<sequence>MIDRRKFITKTALGTVAVGTLYSCVDNGIKPHDPQQKNGAVKEGEKKVKKPVLISTWNHGLPANEEAWKTLKNGGSGLDAVEAGVKVAEADPKVSSVGYGGWPDRDGKVTLDACIMDHEFNCGSVAFLQNIKHPISVARKVMEKTPHIMLVGEGAKQFALEQGFKEENLLTPEAEKAYREWLQKSEYKPVINIENHDTISMLAIDENGDLSGACTTSGAAWKVHGRVGDSPIIGAGLFLDNEVGSAAATGLGEAVIRTSGSAMVVELMRQGKSPYEACKEIVERIHKIYRNRPDLEYLQIGFIALNKQGEYGAYCLRPGFNYAVYDEEHGNRLIDGEYEIS</sequence>
<name>A0A1K1NLW2_9FLAO</name>
<dbReference type="EMBL" id="FPJE01000006">
    <property type="protein sequence ID" value="SFW36448.1"/>
    <property type="molecule type" value="Genomic_DNA"/>
</dbReference>
<evidence type="ECO:0000256" key="2">
    <source>
        <dbReference type="PIRSR" id="PIRSR600246-2"/>
    </source>
</evidence>
<gene>
    <name evidence="4" type="ORF">SAMN02927921_01333</name>
</gene>
<reference evidence="4 5" key="1">
    <citation type="submission" date="2016-11" db="EMBL/GenBank/DDBJ databases">
        <authorList>
            <person name="Jaros S."/>
            <person name="Januszkiewicz K."/>
            <person name="Wedrychowicz H."/>
        </authorList>
    </citation>
    <scope>NUCLEOTIDE SEQUENCE [LARGE SCALE GENOMIC DNA]</scope>
    <source>
        <strain evidence="4 5">CGMCC 1.12145</strain>
    </source>
</reference>
<keyword evidence="5" id="KW-1185">Reference proteome</keyword>
<dbReference type="RefSeq" id="WP_083564814.1">
    <property type="nucleotide sequence ID" value="NZ_FPJE01000006.1"/>
</dbReference>
<feature type="binding site" evidence="2">
    <location>
        <begin position="249"/>
        <end position="252"/>
    </location>
    <ligand>
        <name>substrate</name>
    </ligand>
</feature>
<dbReference type="OrthoDB" id="9780217at2"/>
<dbReference type="PANTHER" id="PTHR10188:SF6">
    <property type="entry name" value="N(4)-(BETA-N-ACETYLGLUCOSAMINYL)-L-ASPARAGINASE"/>
    <property type="match status" value="1"/>
</dbReference>
<dbReference type="STRING" id="1150368.SAMN02927921_01333"/>
<evidence type="ECO:0000313" key="4">
    <source>
        <dbReference type="EMBL" id="SFW36448.1"/>
    </source>
</evidence>
<dbReference type="CDD" id="cd04513">
    <property type="entry name" value="Glycosylasparaginase"/>
    <property type="match status" value="1"/>
</dbReference>